<name>A0AA40C8J0_9PEZI</name>
<keyword evidence="13" id="KW-1185">Reference proteome</keyword>
<evidence type="ECO:0000256" key="7">
    <source>
        <dbReference type="ARBA" id="ARBA00022833"/>
    </source>
</evidence>
<evidence type="ECO:0000256" key="11">
    <source>
        <dbReference type="SAM" id="MobiDB-lite"/>
    </source>
</evidence>
<dbReference type="GO" id="GO:0003876">
    <property type="term" value="F:AMP deaminase activity"/>
    <property type="evidence" value="ECO:0007669"/>
    <property type="project" value="UniProtKB-EC"/>
</dbReference>
<dbReference type="Proteomes" id="UP001174934">
    <property type="component" value="Unassembled WGS sequence"/>
</dbReference>
<feature type="region of interest" description="Disordered" evidence="11">
    <location>
        <begin position="1"/>
        <end position="78"/>
    </location>
</feature>
<dbReference type="FunFam" id="3.20.20.140:FF:000035">
    <property type="entry name" value="Probable amp deaminase"/>
    <property type="match status" value="1"/>
</dbReference>
<keyword evidence="7" id="KW-0862">Zinc</keyword>
<dbReference type="Pfam" id="PF19326">
    <property type="entry name" value="AMP_deaminase"/>
    <property type="match status" value="1"/>
</dbReference>
<dbReference type="FunFam" id="3.20.20.140:FF:000214">
    <property type="entry name" value="AMP deaminase Amd1, putative (AFU_orthologue AFUA_8G02860)"/>
    <property type="match status" value="1"/>
</dbReference>
<dbReference type="AlphaFoldDB" id="A0AA40C8J0"/>
<keyword evidence="8" id="KW-0546">Nucleotide metabolism</keyword>
<comment type="similarity">
    <text evidence="3">Belongs to the metallo-dependent hydrolases superfamily. Adenosine and AMP deaminases family.</text>
</comment>
<feature type="region of interest" description="Disordered" evidence="11">
    <location>
        <begin position="910"/>
        <end position="1050"/>
    </location>
</feature>
<feature type="region of interest" description="Disordered" evidence="11">
    <location>
        <begin position="270"/>
        <end position="337"/>
    </location>
</feature>
<dbReference type="GO" id="GO:0046872">
    <property type="term" value="F:metal ion binding"/>
    <property type="evidence" value="ECO:0007669"/>
    <property type="project" value="UniProtKB-KW"/>
</dbReference>
<evidence type="ECO:0000256" key="4">
    <source>
        <dbReference type="ARBA" id="ARBA00012775"/>
    </source>
</evidence>
<protein>
    <recommendedName>
        <fullName evidence="9">AMP deaminase</fullName>
        <ecNumber evidence="4">3.5.4.6</ecNumber>
    </recommendedName>
    <alternativeName>
        <fullName evidence="10">Myoadenylate deaminase</fullName>
    </alternativeName>
</protein>
<feature type="region of interest" description="Disordered" evidence="11">
    <location>
        <begin position="166"/>
        <end position="199"/>
    </location>
</feature>
<feature type="compositionally biased region" description="Low complexity" evidence="11">
    <location>
        <begin position="984"/>
        <end position="1002"/>
    </location>
</feature>
<feature type="compositionally biased region" description="Polar residues" evidence="11">
    <location>
        <begin position="190"/>
        <end position="199"/>
    </location>
</feature>
<accession>A0AA40C8J0</accession>
<dbReference type="SUPFAM" id="SSF51556">
    <property type="entry name" value="Metallo-dependent hydrolases"/>
    <property type="match status" value="1"/>
</dbReference>
<feature type="compositionally biased region" description="Low complexity" evidence="11">
    <location>
        <begin position="178"/>
        <end position="189"/>
    </location>
</feature>
<dbReference type="InterPro" id="IPR006329">
    <property type="entry name" value="AMPD"/>
</dbReference>
<evidence type="ECO:0000256" key="10">
    <source>
        <dbReference type="ARBA" id="ARBA00078830"/>
    </source>
</evidence>
<dbReference type="Gene3D" id="3.20.20.140">
    <property type="entry name" value="Metal-dependent hydrolases"/>
    <property type="match status" value="1"/>
</dbReference>
<dbReference type="GO" id="GO:0032264">
    <property type="term" value="P:IMP salvage"/>
    <property type="evidence" value="ECO:0007669"/>
    <property type="project" value="InterPro"/>
</dbReference>
<proteinExistence type="inferred from homology"/>
<evidence type="ECO:0000256" key="3">
    <source>
        <dbReference type="ARBA" id="ARBA00006676"/>
    </source>
</evidence>
<comment type="cofactor">
    <cofactor evidence="1">
        <name>Zn(2+)</name>
        <dbReference type="ChEBI" id="CHEBI:29105"/>
    </cofactor>
</comment>
<keyword evidence="5" id="KW-0479">Metal-binding</keyword>
<gene>
    <name evidence="12" type="ORF">B0T17DRAFT_522979</name>
</gene>
<evidence type="ECO:0000256" key="9">
    <source>
        <dbReference type="ARBA" id="ARBA00072037"/>
    </source>
</evidence>
<evidence type="ECO:0000256" key="8">
    <source>
        <dbReference type="ARBA" id="ARBA00023080"/>
    </source>
</evidence>
<feature type="compositionally biased region" description="Polar residues" evidence="11">
    <location>
        <begin position="925"/>
        <end position="976"/>
    </location>
</feature>
<dbReference type="PANTHER" id="PTHR11359">
    <property type="entry name" value="AMP DEAMINASE"/>
    <property type="match status" value="1"/>
</dbReference>
<comment type="pathway">
    <text evidence="2">Purine metabolism; IMP biosynthesis via salvage pathway; IMP from AMP: step 1/1.</text>
</comment>
<dbReference type="PANTHER" id="PTHR11359:SF0">
    <property type="entry name" value="AMP DEAMINASE"/>
    <property type="match status" value="1"/>
</dbReference>
<evidence type="ECO:0000256" key="1">
    <source>
        <dbReference type="ARBA" id="ARBA00001947"/>
    </source>
</evidence>
<evidence type="ECO:0000313" key="12">
    <source>
        <dbReference type="EMBL" id="KAK0628534.1"/>
    </source>
</evidence>
<sequence>MAEFSFPHDPASSSTSTKFPIHLSARDSDDEDYNAHDQSDTESDDLSDGQQHSRHVTAGAADGSENMEEGMLPRDVPKKTAFYDPIAERQMTQTDAKLFYQRSQAENRSQIPAPAHLTPQGSPVMCGGLEHAALRQFPPAPGSSTVRSASGSTRFAELDSMALGEPVLGEDDPLTMEPSSLLASDSLPSRGSQGQFNNNPAALPGNQIDPAVQQQMLLNTGAVAGIGSSTYVDADPQITAELGTIFKSIHNILNLRHKYIGLSLQGVSDNPKDDPNWPIYPSPPEPAWGEDRERPGRSTQGPNSANNSLQSSIVLNSDRLPDTPRRPTAKKRKAGQDIGEDFDLEDLLPVPAANEMTFRIDDNGVYQVYKNAEAEEANVPIVNVPTIREYYVDLEDILTVSSDGPSKSFAFRRLQYLEGKFNLYALLNEYQETADSKKVPHRDFYNVRKVDTHVHHSACMNQKHLLRFIKSKMKKFPDEIVLFRDDKHLTLSEVFESINLTAYDLSIDTLDMHAHTDSFHRFDKFNLKYNPIGESRLRTIFLKTDNFINGRYLAEITKEVISDLESSKYQMVEWRISVYGKTMDEWDKLAAWVVDNKLFSHNVRWLVQIPRLYDVYKATGLMTSFEQVVKNIFQPLFEVTKDPSSHPKLHIFLQRVIGLDSVDDESKIERRLFKKFPVPKIWDTKQNPPYSYWIYYLYANLASLNSWRKQRGFNTFVLRPHCGEAGDSEHLAVAALCCHSISHGLLLRKVPILQYIFYLEQIGIAMSPLSNNALFLAYERNPFHQYFKRGLNVSLSTDDPLQFAFTKEPLIEEYAVAAQIYKLSPVDMCELAKNSVKQSGYEYSVKAQWLGPNFNKPGSEGNAMVKTNVPDRREEFRYHTLLEERKMVERYNTIASDTLTLNGNATDANGATLSTAPKSPIAAPKTTNVAQTPASSTALPKQQSHVSLPGSSAPQPLNANQTTTGNSVQADITSSPYMDATTKSQSQVFQSSVLSSPSSGPTTDGGNGWAPTDAMRELHLSGQEPRYFPGVVTRGQRNTRQSSMHESDKL</sequence>
<feature type="compositionally biased region" description="Polar residues" evidence="11">
    <location>
        <begin position="297"/>
        <end position="315"/>
    </location>
</feature>
<dbReference type="GO" id="GO:0005829">
    <property type="term" value="C:cytosol"/>
    <property type="evidence" value="ECO:0007669"/>
    <property type="project" value="TreeGrafter"/>
</dbReference>
<evidence type="ECO:0000313" key="13">
    <source>
        <dbReference type="Proteomes" id="UP001174934"/>
    </source>
</evidence>
<dbReference type="Gene3D" id="4.10.800.20">
    <property type="match status" value="1"/>
</dbReference>
<evidence type="ECO:0000256" key="2">
    <source>
        <dbReference type="ARBA" id="ARBA00004955"/>
    </source>
</evidence>
<dbReference type="InterPro" id="IPR006650">
    <property type="entry name" value="A/AMP_deam_AS"/>
</dbReference>
<dbReference type="CDD" id="cd01319">
    <property type="entry name" value="AMPD"/>
    <property type="match status" value="1"/>
</dbReference>
<comment type="caution">
    <text evidence="12">The sequence shown here is derived from an EMBL/GenBank/DDBJ whole genome shotgun (WGS) entry which is preliminary data.</text>
</comment>
<keyword evidence="6" id="KW-0378">Hydrolase</keyword>
<dbReference type="InterPro" id="IPR032466">
    <property type="entry name" value="Metal_Hydrolase"/>
</dbReference>
<evidence type="ECO:0000256" key="6">
    <source>
        <dbReference type="ARBA" id="ARBA00022801"/>
    </source>
</evidence>
<dbReference type="NCBIfam" id="TIGR01429">
    <property type="entry name" value="AMP_deaminase"/>
    <property type="match status" value="1"/>
</dbReference>
<dbReference type="EMBL" id="JAULSR010000002">
    <property type="protein sequence ID" value="KAK0628534.1"/>
    <property type="molecule type" value="Genomic_DNA"/>
</dbReference>
<dbReference type="GO" id="GO:0046033">
    <property type="term" value="P:AMP metabolic process"/>
    <property type="evidence" value="ECO:0007669"/>
    <property type="project" value="TreeGrafter"/>
</dbReference>
<dbReference type="PROSITE" id="PS00485">
    <property type="entry name" value="A_DEAMINASE"/>
    <property type="match status" value="1"/>
</dbReference>
<reference evidence="12" key="1">
    <citation type="submission" date="2023-06" db="EMBL/GenBank/DDBJ databases">
        <title>Genome-scale phylogeny and comparative genomics of the fungal order Sordariales.</title>
        <authorList>
            <consortium name="Lawrence Berkeley National Laboratory"/>
            <person name="Hensen N."/>
            <person name="Bonometti L."/>
            <person name="Westerberg I."/>
            <person name="Brannstrom I.O."/>
            <person name="Guillou S."/>
            <person name="Cros-Aarteil S."/>
            <person name="Calhoun S."/>
            <person name="Haridas S."/>
            <person name="Kuo A."/>
            <person name="Mondo S."/>
            <person name="Pangilinan J."/>
            <person name="Riley R."/>
            <person name="LaButti K."/>
            <person name="Andreopoulos B."/>
            <person name="Lipzen A."/>
            <person name="Chen C."/>
            <person name="Yanf M."/>
            <person name="Daum C."/>
            <person name="Ng V."/>
            <person name="Clum A."/>
            <person name="Steindorff A."/>
            <person name="Ohm R."/>
            <person name="Martin F."/>
            <person name="Silar P."/>
            <person name="Natvig D."/>
            <person name="Lalanne C."/>
            <person name="Gautier V."/>
            <person name="Ament-velasquez S.L."/>
            <person name="Kruys A."/>
            <person name="Hutchinson M.I."/>
            <person name="Powell A.J."/>
            <person name="Barry K."/>
            <person name="Miller A.N."/>
            <person name="Grigoriev I.V."/>
            <person name="Debuchy R."/>
            <person name="Gladieux P."/>
            <person name="Thoren M.H."/>
            <person name="Johannesson H."/>
        </authorList>
    </citation>
    <scope>NUCLEOTIDE SEQUENCE</scope>
    <source>
        <strain evidence="12">SMH3391-2</strain>
    </source>
</reference>
<dbReference type="EC" id="3.5.4.6" evidence="4"/>
<evidence type="ECO:0000256" key="5">
    <source>
        <dbReference type="ARBA" id="ARBA00022723"/>
    </source>
</evidence>
<dbReference type="FunFam" id="4.10.800.20:FF:000001">
    <property type="entry name" value="AMP deaminase"/>
    <property type="match status" value="1"/>
</dbReference>
<organism evidence="12 13">
    <name type="scientific">Bombardia bombarda</name>
    <dbReference type="NCBI Taxonomy" id="252184"/>
    <lineage>
        <taxon>Eukaryota</taxon>
        <taxon>Fungi</taxon>
        <taxon>Dikarya</taxon>
        <taxon>Ascomycota</taxon>
        <taxon>Pezizomycotina</taxon>
        <taxon>Sordariomycetes</taxon>
        <taxon>Sordariomycetidae</taxon>
        <taxon>Sordariales</taxon>
        <taxon>Lasiosphaeriaceae</taxon>
        <taxon>Bombardia</taxon>
    </lineage>
</organism>